<organism evidence="1 2">
    <name type="scientific">Romanomermis culicivorax</name>
    <name type="common">Nematode worm</name>
    <dbReference type="NCBI Taxonomy" id="13658"/>
    <lineage>
        <taxon>Eukaryota</taxon>
        <taxon>Metazoa</taxon>
        <taxon>Ecdysozoa</taxon>
        <taxon>Nematoda</taxon>
        <taxon>Enoplea</taxon>
        <taxon>Dorylaimia</taxon>
        <taxon>Mermithida</taxon>
        <taxon>Mermithoidea</taxon>
        <taxon>Mermithidae</taxon>
        <taxon>Romanomermis</taxon>
    </lineage>
</organism>
<accession>A0A915K5C6</accession>
<dbReference type="Proteomes" id="UP000887565">
    <property type="component" value="Unplaced"/>
</dbReference>
<dbReference type="AlphaFoldDB" id="A0A915K5C6"/>
<evidence type="ECO:0000313" key="2">
    <source>
        <dbReference type="WBParaSite" id="nRc.2.0.1.t33062-RA"/>
    </source>
</evidence>
<protein>
    <submittedName>
        <fullName evidence="2">Uncharacterized protein</fullName>
    </submittedName>
</protein>
<reference evidence="2" key="1">
    <citation type="submission" date="2022-11" db="UniProtKB">
        <authorList>
            <consortium name="WormBaseParasite"/>
        </authorList>
    </citation>
    <scope>IDENTIFICATION</scope>
</reference>
<name>A0A915K5C6_ROMCU</name>
<dbReference type="WBParaSite" id="nRc.2.0.1.t33062-RA">
    <property type="protein sequence ID" value="nRc.2.0.1.t33062-RA"/>
    <property type="gene ID" value="nRc.2.0.1.g33062"/>
</dbReference>
<sequence length="110" mass="12416">MQGPCKVRRPRFGATISALHLGDAVWAPASSGLDHLGTGADTDCFGAKLLFFSMILRRAVLFHNLIMHRIKYVEKRPTYCKPNYKDRLCKLLALIANQVRLVQIHYTSSD</sequence>
<proteinExistence type="predicted"/>
<evidence type="ECO:0000313" key="1">
    <source>
        <dbReference type="Proteomes" id="UP000887565"/>
    </source>
</evidence>
<keyword evidence="1" id="KW-1185">Reference proteome</keyword>